<organism evidence="2 3">
    <name type="scientific">Colocasia esculenta</name>
    <name type="common">Wild taro</name>
    <name type="synonym">Arum esculentum</name>
    <dbReference type="NCBI Taxonomy" id="4460"/>
    <lineage>
        <taxon>Eukaryota</taxon>
        <taxon>Viridiplantae</taxon>
        <taxon>Streptophyta</taxon>
        <taxon>Embryophyta</taxon>
        <taxon>Tracheophyta</taxon>
        <taxon>Spermatophyta</taxon>
        <taxon>Magnoliopsida</taxon>
        <taxon>Liliopsida</taxon>
        <taxon>Araceae</taxon>
        <taxon>Aroideae</taxon>
        <taxon>Colocasieae</taxon>
        <taxon>Colocasia</taxon>
    </lineage>
</organism>
<comment type="caution">
    <text evidence="2">The sequence shown here is derived from an EMBL/GenBank/DDBJ whole genome shotgun (WGS) entry which is preliminary data.</text>
</comment>
<sequence length="153" mass="16832">MARAAWEPREDDARSVGVPSARRFWHASASSAGVGRLWRGYAGVVQTCTTSSRVVESFELVLPRGKPQVRESRRLLTLRLVLSRDVAGLGLHHQQCNFLTLYTSRYAPGTQTIFHEELSSSGLLEDGKKVQPSISRTTENATAEGDFSETVVA</sequence>
<proteinExistence type="predicted"/>
<dbReference type="Proteomes" id="UP000652761">
    <property type="component" value="Unassembled WGS sequence"/>
</dbReference>
<dbReference type="AlphaFoldDB" id="A0A843V492"/>
<evidence type="ECO:0000256" key="1">
    <source>
        <dbReference type="SAM" id="MobiDB-lite"/>
    </source>
</evidence>
<evidence type="ECO:0000313" key="2">
    <source>
        <dbReference type="EMBL" id="MQL90858.1"/>
    </source>
</evidence>
<name>A0A843V492_COLES</name>
<feature type="region of interest" description="Disordered" evidence="1">
    <location>
        <begin position="130"/>
        <end position="153"/>
    </location>
</feature>
<protein>
    <submittedName>
        <fullName evidence="2">Uncharacterized protein</fullName>
    </submittedName>
</protein>
<evidence type="ECO:0000313" key="3">
    <source>
        <dbReference type="Proteomes" id="UP000652761"/>
    </source>
</evidence>
<reference evidence="2" key="1">
    <citation type="submission" date="2017-07" db="EMBL/GenBank/DDBJ databases">
        <title>Taro Niue Genome Assembly and Annotation.</title>
        <authorList>
            <person name="Atibalentja N."/>
            <person name="Keating K."/>
            <person name="Fields C.J."/>
        </authorList>
    </citation>
    <scope>NUCLEOTIDE SEQUENCE</scope>
    <source>
        <strain evidence="2">Niue_2</strain>
        <tissue evidence="2">Leaf</tissue>
    </source>
</reference>
<accession>A0A843V492</accession>
<gene>
    <name evidence="2" type="ORF">Taro_023459</name>
</gene>
<dbReference type="EMBL" id="NMUH01001279">
    <property type="protein sequence ID" value="MQL90858.1"/>
    <property type="molecule type" value="Genomic_DNA"/>
</dbReference>
<keyword evidence="3" id="KW-1185">Reference proteome</keyword>
<feature type="compositionally biased region" description="Polar residues" evidence="1">
    <location>
        <begin position="132"/>
        <end position="141"/>
    </location>
</feature>